<accession>A0A7X5BRB0</accession>
<dbReference type="Gene3D" id="2.60.120.380">
    <property type="match status" value="2"/>
</dbReference>
<dbReference type="PROSITE" id="PS51257">
    <property type="entry name" value="PROKAR_LIPOPROTEIN"/>
    <property type="match status" value="1"/>
</dbReference>
<dbReference type="Proteomes" id="UP000537825">
    <property type="component" value="Unassembled WGS sequence"/>
</dbReference>
<organism evidence="1 2">
    <name type="scientific">Corallococcus exiguus</name>
    <dbReference type="NCBI Taxonomy" id="83462"/>
    <lineage>
        <taxon>Bacteria</taxon>
        <taxon>Pseudomonadati</taxon>
        <taxon>Myxococcota</taxon>
        <taxon>Myxococcia</taxon>
        <taxon>Myxococcales</taxon>
        <taxon>Cystobacterineae</taxon>
        <taxon>Myxococcaceae</taxon>
        <taxon>Corallococcus</taxon>
    </lineage>
</organism>
<dbReference type="RefSeq" id="WP_139921742.1">
    <property type="nucleotide sequence ID" value="NZ_CBCSLE010000069.1"/>
</dbReference>
<reference evidence="1 2" key="1">
    <citation type="submission" date="2020-01" db="EMBL/GenBank/DDBJ databases">
        <title>The draft genome sequence of Corallococcus exiguus DSM 14696.</title>
        <authorList>
            <person name="Zhang X."/>
            <person name="Zhu H."/>
        </authorList>
    </citation>
    <scope>NUCLEOTIDE SEQUENCE [LARGE SCALE GENOMIC DNA]</scope>
    <source>
        <strain evidence="1 2">DSM 14696</strain>
    </source>
</reference>
<gene>
    <name evidence="1" type="ORF">GTZ93_12505</name>
</gene>
<keyword evidence="2" id="KW-1185">Reference proteome</keyword>
<name>A0A7X5BRB0_9BACT</name>
<protein>
    <recommendedName>
        <fullName evidence="3">Peptidase C-terminal archaeal/bacterial domain-containing protein</fullName>
    </recommendedName>
</protein>
<evidence type="ECO:0000313" key="2">
    <source>
        <dbReference type="Proteomes" id="UP000537825"/>
    </source>
</evidence>
<dbReference type="AlphaFoldDB" id="A0A7X5BRB0"/>
<comment type="caution">
    <text evidence="1">The sequence shown here is derived from an EMBL/GenBank/DDBJ whole genome shotgun (WGS) entry which is preliminary data.</text>
</comment>
<sequence>MNREWKSLKRMALLSGVFLLGACAIKQYGDGTPREEPQVFQGEGTVSKTEPNALRFTLRADRLYRFDCTPVGMLGCKAQLRDGVTLEPIGAPWSSGTQVQHLTFFWKQATAGDVVLDIESASEQQPGGVFTYELRETQDDAGDALDQAVLQPVTDQQTSFDGFLEHAEDVDRWRFDVPANHTLAVGCTGPTDSVAPAFELIRPEGTSLTADRAAWFQSLGIRFLAAKTTGGDAIDLRVRVSGVYEANSVPYTCTVQDVGVDDFGDTPSEATVVTVPAQLSVHFNYSSDVDVLAVDLAEGHAYQLLTVSAQGNPPFYIGTTVLNAQDTTRWPELVSNDQGATFTAPTTGRYFLALERAWDGGIWKWEVPKTFTYKITDVTP</sequence>
<proteinExistence type="predicted"/>
<evidence type="ECO:0000313" key="1">
    <source>
        <dbReference type="EMBL" id="NBC40649.1"/>
    </source>
</evidence>
<evidence type="ECO:0008006" key="3">
    <source>
        <dbReference type="Google" id="ProtNLM"/>
    </source>
</evidence>
<dbReference type="EMBL" id="JAAAPK010000003">
    <property type="protein sequence ID" value="NBC40649.1"/>
    <property type="molecule type" value="Genomic_DNA"/>
</dbReference>